<evidence type="ECO:0000256" key="5">
    <source>
        <dbReference type="ARBA" id="ARBA00022801"/>
    </source>
</evidence>
<keyword evidence="2" id="KW-1277">Toxin-antitoxin system</keyword>
<evidence type="ECO:0000256" key="7">
    <source>
        <dbReference type="ARBA" id="ARBA00038093"/>
    </source>
</evidence>
<dbReference type="RefSeq" id="WP_264795865.1">
    <property type="nucleotide sequence ID" value="NZ_BRVS01000008.1"/>
</dbReference>
<evidence type="ECO:0000313" key="9">
    <source>
        <dbReference type="EMBL" id="GLB67770.1"/>
    </source>
</evidence>
<proteinExistence type="inferred from homology"/>
<evidence type="ECO:0000256" key="2">
    <source>
        <dbReference type="ARBA" id="ARBA00022649"/>
    </source>
</evidence>
<evidence type="ECO:0000256" key="6">
    <source>
        <dbReference type="ARBA" id="ARBA00022842"/>
    </source>
</evidence>
<comment type="cofactor">
    <cofactor evidence="1">
        <name>Mg(2+)</name>
        <dbReference type="ChEBI" id="CHEBI:18420"/>
    </cofactor>
</comment>
<dbReference type="InterPro" id="IPR029060">
    <property type="entry name" value="PIN-like_dom_sf"/>
</dbReference>
<dbReference type="PANTHER" id="PTHR33653">
    <property type="entry name" value="RIBONUCLEASE VAPC2"/>
    <property type="match status" value="1"/>
</dbReference>
<dbReference type="PANTHER" id="PTHR33653:SF1">
    <property type="entry name" value="RIBONUCLEASE VAPC2"/>
    <property type="match status" value="1"/>
</dbReference>
<dbReference type="Gene3D" id="3.40.50.1010">
    <property type="entry name" value="5'-nuclease"/>
    <property type="match status" value="1"/>
</dbReference>
<keyword evidence="10" id="KW-1185">Reference proteome</keyword>
<keyword evidence="3" id="KW-0540">Nuclease</keyword>
<dbReference type="InterPro" id="IPR050556">
    <property type="entry name" value="Type_II_TA_system_RNase"/>
</dbReference>
<organism evidence="9 10">
    <name type="scientific">Arthrobacter mangrovi</name>
    <dbReference type="NCBI Taxonomy" id="2966350"/>
    <lineage>
        <taxon>Bacteria</taxon>
        <taxon>Bacillati</taxon>
        <taxon>Actinomycetota</taxon>
        <taxon>Actinomycetes</taxon>
        <taxon>Micrococcales</taxon>
        <taxon>Micrococcaceae</taxon>
        <taxon>Arthrobacter</taxon>
    </lineage>
</organism>
<gene>
    <name evidence="9" type="primary">vapC</name>
    <name evidence="9" type="ORF">AHIS1636_22100</name>
</gene>
<evidence type="ECO:0000313" key="10">
    <source>
        <dbReference type="Proteomes" id="UP001209654"/>
    </source>
</evidence>
<evidence type="ECO:0000256" key="4">
    <source>
        <dbReference type="ARBA" id="ARBA00022723"/>
    </source>
</evidence>
<reference evidence="9 10" key="1">
    <citation type="journal article" date="2023" name="Int. J. Syst. Evol. Microbiol.">
        <title>Arthrobacter mangrovi sp. nov., an actinobacterium isolated from the rhizosphere of a mangrove.</title>
        <authorList>
            <person name="Hamada M."/>
            <person name="Saitou S."/>
            <person name="Enomoto N."/>
            <person name="Nanri K."/>
            <person name="Hidaka K."/>
            <person name="Miura T."/>
            <person name="Tamura T."/>
        </authorList>
    </citation>
    <scope>NUCLEOTIDE SEQUENCE [LARGE SCALE GENOMIC DNA]</scope>
    <source>
        <strain evidence="9 10">NBRC 112813</strain>
    </source>
</reference>
<evidence type="ECO:0000259" key="8">
    <source>
        <dbReference type="Pfam" id="PF01850"/>
    </source>
</evidence>
<keyword evidence="5" id="KW-0378">Hydrolase</keyword>
<keyword evidence="4" id="KW-0479">Metal-binding</keyword>
<comment type="caution">
    <text evidence="9">The sequence shown here is derived from an EMBL/GenBank/DDBJ whole genome shotgun (WGS) entry which is preliminary data.</text>
</comment>
<sequence>MRGPSGLLLDTDVVAEVRRAEPHPAVVDFLQRRRHLGIYISALSVAELHQLGGREGGGPDDGGAWLGELASRFSGFILPVDLDVAMAWAPMAGHPEVTAVDSLIAATAVQHCLTIVSRNVDCFRKLAIPAIDPWQVGQFAVEVAPPN</sequence>
<protein>
    <submittedName>
        <fullName evidence="9">Ribonuclease VapC</fullName>
    </submittedName>
</protein>
<dbReference type="Pfam" id="PF01850">
    <property type="entry name" value="PIN"/>
    <property type="match status" value="1"/>
</dbReference>
<evidence type="ECO:0000256" key="1">
    <source>
        <dbReference type="ARBA" id="ARBA00001946"/>
    </source>
</evidence>
<evidence type="ECO:0000256" key="3">
    <source>
        <dbReference type="ARBA" id="ARBA00022722"/>
    </source>
</evidence>
<comment type="similarity">
    <text evidence="7">Belongs to the PINc/VapC protein family.</text>
</comment>
<dbReference type="Proteomes" id="UP001209654">
    <property type="component" value="Unassembled WGS sequence"/>
</dbReference>
<dbReference type="SUPFAM" id="SSF88723">
    <property type="entry name" value="PIN domain-like"/>
    <property type="match status" value="1"/>
</dbReference>
<dbReference type="EMBL" id="BRVS01000008">
    <property type="protein sequence ID" value="GLB67770.1"/>
    <property type="molecule type" value="Genomic_DNA"/>
</dbReference>
<keyword evidence="6" id="KW-0460">Magnesium</keyword>
<accession>A0ABQ5MUZ8</accession>
<dbReference type="InterPro" id="IPR002716">
    <property type="entry name" value="PIN_dom"/>
</dbReference>
<name>A0ABQ5MUZ8_9MICC</name>
<feature type="domain" description="PIN" evidence="8">
    <location>
        <begin position="8"/>
        <end position="127"/>
    </location>
</feature>